<comment type="caution">
    <text evidence="3">The sequence shown here is derived from an EMBL/GenBank/DDBJ whole genome shotgun (WGS) entry which is preliminary data.</text>
</comment>
<sequence length="225" mass="25306">MVAWDPSAPVMPFIAVQHHQMKKSRCVDHVSFSTNDVLSYPDECFTPLHAHQLALLFRVPNSIDGVFKCHVCQMLSQGFAYTCSACDIYLDLQCSTMMLSLDSVKLTHDAHPHPLFFNAEATVSGCHGCHIYIHKFLFSCIDCDFNFCIACVKLPLTTRHIYDDHPLKLTCTAVLVLNTDGTPKMINIIVKYAKENEIHMMCSTTAQIVTLTAILIASWERPILK</sequence>
<dbReference type="PANTHER" id="PTHR46288:SF27">
    <property type="entry name" value="CYSTEINE_HISTIDINE-RICH C1 DOMAIN FAMILY PROTEIN"/>
    <property type="match status" value="1"/>
</dbReference>
<dbReference type="Proteomes" id="UP001457282">
    <property type="component" value="Unassembled WGS sequence"/>
</dbReference>
<gene>
    <name evidence="3" type="ORF">M0R45_002340</name>
</gene>
<evidence type="ECO:0000313" key="4">
    <source>
        <dbReference type="Proteomes" id="UP001457282"/>
    </source>
</evidence>
<proteinExistence type="predicted"/>
<dbReference type="InterPro" id="IPR004146">
    <property type="entry name" value="DC1"/>
</dbReference>
<accession>A0AAW1VHK4</accession>
<dbReference type="InterPro" id="IPR046349">
    <property type="entry name" value="C1-like_sf"/>
</dbReference>
<reference evidence="3 4" key="1">
    <citation type="journal article" date="2023" name="G3 (Bethesda)">
        <title>A chromosome-length genome assembly and annotation of blackberry (Rubus argutus, cv. 'Hillquist').</title>
        <authorList>
            <person name="Bruna T."/>
            <person name="Aryal R."/>
            <person name="Dudchenko O."/>
            <person name="Sargent D.J."/>
            <person name="Mead D."/>
            <person name="Buti M."/>
            <person name="Cavallini A."/>
            <person name="Hytonen T."/>
            <person name="Andres J."/>
            <person name="Pham M."/>
            <person name="Weisz D."/>
            <person name="Mascagni F."/>
            <person name="Usai G."/>
            <person name="Natali L."/>
            <person name="Bassil N."/>
            <person name="Fernandez G.E."/>
            <person name="Lomsadze A."/>
            <person name="Armour M."/>
            <person name="Olukolu B."/>
            <person name="Poorten T."/>
            <person name="Britton C."/>
            <person name="Davik J."/>
            <person name="Ashrafi H."/>
            <person name="Aiden E.L."/>
            <person name="Borodovsky M."/>
            <person name="Worthington M."/>
        </authorList>
    </citation>
    <scope>NUCLEOTIDE SEQUENCE [LARGE SCALE GENOMIC DNA]</scope>
    <source>
        <strain evidence="3">PI 553951</strain>
    </source>
</reference>
<dbReference type="EMBL" id="JBEDUW010000347">
    <property type="protein sequence ID" value="KAK9900972.1"/>
    <property type="molecule type" value="Genomic_DNA"/>
</dbReference>
<dbReference type="SUPFAM" id="SSF57889">
    <property type="entry name" value="Cysteine-rich domain"/>
    <property type="match status" value="2"/>
</dbReference>
<evidence type="ECO:0000259" key="2">
    <source>
        <dbReference type="Pfam" id="PF03107"/>
    </source>
</evidence>
<keyword evidence="1" id="KW-0677">Repeat</keyword>
<evidence type="ECO:0000313" key="3">
    <source>
        <dbReference type="EMBL" id="KAK9900972.1"/>
    </source>
</evidence>
<name>A0AAW1VHK4_RUBAR</name>
<evidence type="ECO:0000256" key="1">
    <source>
        <dbReference type="ARBA" id="ARBA00022737"/>
    </source>
</evidence>
<dbReference type="AlphaFoldDB" id="A0AAW1VHK4"/>
<feature type="domain" description="DC1" evidence="2">
    <location>
        <begin position="47"/>
        <end position="94"/>
    </location>
</feature>
<organism evidence="3 4">
    <name type="scientific">Rubus argutus</name>
    <name type="common">Southern blackberry</name>
    <dbReference type="NCBI Taxonomy" id="59490"/>
    <lineage>
        <taxon>Eukaryota</taxon>
        <taxon>Viridiplantae</taxon>
        <taxon>Streptophyta</taxon>
        <taxon>Embryophyta</taxon>
        <taxon>Tracheophyta</taxon>
        <taxon>Spermatophyta</taxon>
        <taxon>Magnoliopsida</taxon>
        <taxon>eudicotyledons</taxon>
        <taxon>Gunneridae</taxon>
        <taxon>Pentapetalae</taxon>
        <taxon>rosids</taxon>
        <taxon>fabids</taxon>
        <taxon>Rosales</taxon>
        <taxon>Rosaceae</taxon>
        <taxon>Rosoideae</taxon>
        <taxon>Rosoideae incertae sedis</taxon>
        <taxon>Rubus</taxon>
    </lineage>
</organism>
<dbReference type="Pfam" id="PF03107">
    <property type="entry name" value="C1_2"/>
    <property type="match status" value="1"/>
</dbReference>
<dbReference type="PANTHER" id="PTHR46288">
    <property type="entry name" value="PHORBOL-ESTER/DAG-TYPE DOMAIN-CONTAINING PROTEIN"/>
    <property type="match status" value="1"/>
</dbReference>
<protein>
    <recommendedName>
        <fullName evidence="2">DC1 domain-containing protein</fullName>
    </recommendedName>
</protein>
<keyword evidence="4" id="KW-1185">Reference proteome</keyword>